<feature type="compositionally biased region" description="Basic and acidic residues" evidence="1">
    <location>
        <begin position="640"/>
        <end position="651"/>
    </location>
</feature>
<protein>
    <submittedName>
        <fullName evidence="2">Pre-mRNA 3'-end-processing factor fip1</fullName>
    </submittedName>
</protein>
<evidence type="ECO:0000256" key="1">
    <source>
        <dbReference type="SAM" id="MobiDB-lite"/>
    </source>
</evidence>
<feature type="region of interest" description="Disordered" evidence="1">
    <location>
        <begin position="700"/>
        <end position="721"/>
    </location>
</feature>
<accession>A0AAV7YPK9</accession>
<reference evidence="2" key="1">
    <citation type="submission" date="2022-08" db="EMBL/GenBank/DDBJ databases">
        <title>Novel sulphate-reducing endosymbionts in the free-living metamonad Anaeramoeba.</title>
        <authorList>
            <person name="Jerlstrom-Hultqvist J."/>
            <person name="Cepicka I."/>
            <person name="Gallot-Lavallee L."/>
            <person name="Salas-Leiva D."/>
            <person name="Curtis B.A."/>
            <person name="Zahonova K."/>
            <person name="Pipaliya S."/>
            <person name="Dacks J."/>
            <person name="Roger A.J."/>
        </authorList>
    </citation>
    <scope>NUCLEOTIDE SEQUENCE</scope>
    <source>
        <strain evidence="2">Busselton2</strain>
    </source>
</reference>
<sequence>MEELRNGRCAICSEKRPLVEQLNVLQSNISSPNLTHKNCMSIPVNTTECCLKCNFANEDHQNTFLKSNNKLLKFEMKKETTTNQLPKYHYLKPMNKNLSNRLCQALNKQRKKINEKTFLHNDDDIEKIQKQTLNLNFLSQKKEKKPSSYFHTNFQPLIKINKTKKLKHKKIRIGFQNKISSPSLSSSSEINCFSPFHTSSESEFFFEVGELSSNGTTNNEKRIDLKRFIRKKTRTKQKSKQKDKVKRKKKRKEKEKDKEEVKEKQEGKEKEKVKEKEEGKEKEEEEEVKEKVKQQTKKKTKPFFGREFEIEKILSISRFIQQKKKIKKLNPKKQNPTPINNQNKNKTKIKVIAQPKQKEKTPEMPTIKLRKSIVDIGKEYGMGNKRTILEIPIHNKNALTQSSLQKTFIRPNKIIFPNQNEKLIGSDAQNNPHENNSQKNNVLMGTQPSNKIQNFMNLNPKNIISEDRNEGLKKLFLNFNEKKHKNKKKKKRVKNKKKKKKKGGSEKLKAVQWKKDREREKERERVKGREREIGKEREKKIKSEWWNDMEGKAGWGVRKRKIKQEMDHFNNNNSYYNGNTFQRKANINYSTNNHYNTNNQYNNFQNNSYHFSSQQYFQPYSQNIYLNSNFPNPRNFTQKQRNEEVEKKDPWLPDSNYKNNKINNYPKIENKMRWESPQQQNTHPTFHDHKSNNANIQININNTSNDNISSGGNTTQKNENNDQNKSLEIENLFKSSELLPWLTDPNWDQLKKYMNLSNQKFDFYNPNFNPCFGEKILPKEHYMDRIHSPSRSPSPKFRRKINPDKEKKMIIIADFL</sequence>
<comment type="caution">
    <text evidence="2">The sequence shown here is derived from an EMBL/GenBank/DDBJ whole genome shotgun (WGS) entry which is preliminary data.</text>
</comment>
<evidence type="ECO:0000313" key="2">
    <source>
        <dbReference type="EMBL" id="KAJ3430395.1"/>
    </source>
</evidence>
<dbReference type="AlphaFoldDB" id="A0AAV7YPK9"/>
<name>A0AAV7YPK9_9EUKA</name>
<feature type="compositionally biased region" description="Low complexity" evidence="1">
    <location>
        <begin position="700"/>
        <end position="713"/>
    </location>
</feature>
<evidence type="ECO:0000313" key="3">
    <source>
        <dbReference type="Proteomes" id="UP001146793"/>
    </source>
</evidence>
<feature type="region of interest" description="Disordered" evidence="1">
    <location>
        <begin position="216"/>
        <end position="299"/>
    </location>
</feature>
<dbReference type="EMBL" id="JANTQA010000051">
    <property type="protein sequence ID" value="KAJ3430395.1"/>
    <property type="molecule type" value="Genomic_DNA"/>
</dbReference>
<feature type="compositionally biased region" description="Basic and acidic residues" evidence="1">
    <location>
        <begin position="503"/>
        <end position="525"/>
    </location>
</feature>
<feature type="region of interest" description="Disordered" evidence="1">
    <location>
        <begin position="480"/>
        <end position="525"/>
    </location>
</feature>
<feature type="compositionally biased region" description="Basic and acidic residues" evidence="1">
    <location>
        <begin position="254"/>
        <end position="293"/>
    </location>
</feature>
<feature type="compositionally biased region" description="Basic residues" evidence="1">
    <location>
        <begin position="482"/>
        <end position="502"/>
    </location>
</feature>
<feature type="compositionally biased region" description="Basic residues" evidence="1">
    <location>
        <begin position="228"/>
        <end position="253"/>
    </location>
</feature>
<feature type="region of interest" description="Disordered" evidence="1">
    <location>
        <begin position="634"/>
        <end position="660"/>
    </location>
</feature>
<gene>
    <name evidence="2" type="ORF">M0812_23401</name>
</gene>
<organism evidence="2 3">
    <name type="scientific">Anaeramoeba flamelloides</name>
    <dbReference type="NCBI Taxonomy" id="1746091"/>
    <lineage>
        <taxon>Eukaryota</taxon>
        <taxon>Metamonada</taxon>
        <taxon>Anaeramoebidae</taxon>
        <taxon>Anaeramoeba</taxon>
    </lineage>
</organism>
<dbReference type="Proteomes" id="UP001146793">
    <property type="component" value="Unassembled WGS sequence"/>
</dbReference>
<proteinExistence type="predicted"/>